<evidence type="ECO:0000313" key="2">
    <source>
        <dbReference type="Proteomes" id="UP001163603"/>
    </source>
</evidence>
<organism evidence="1 2">
    <name type="scientific">Pistacia integerrima</name>
    <dbReference type="NCBI Taxonomy" id="434235"/>
    <lineage>
        <taxon>Eukaryota</taxon>
        <taxon>Viridiplantae</taxon>
        <taxon>Streptophyta</taxon>
        <taxon>Embryophyta</taxon>
        <taxon>Tracheophyta</taxon>
        <taxon>Spermatophyta</taxon>
        <taxon>Magnoliopsida</taxon>
        <taxon>eudicotyledons</taxon>
        <taxon>Gunneridae</taxon>
        <taxon>Pentapetalae</taxon>
        <taxon>rosids</taxon>
        <taxon>malvids</taxon>
        <taxon>Sapindales</taxon>
        <taxon>Anacardiaceae</taxon>
        <taxon>Pistacia</taxon>
    </lineage>
</organism>
<dbReference type="EMBL" id="CM047739">
    <property type="protein sequence ID" value="KAJ0043242.1"/>
    <property type="molecule type" value="Genomic_DNA"/>
</dbReference>
<dbReference type="Proteomes" id="UP001163603">
    <property type="component" value="Chromosome 4"/>
</dbReference>
<comment type="caution">
    <text evidence="1">The sequence shown here is derived from an EMBL/GenBank/DDBJ whole genome shotgun (WGS) entry which is preliminary data.</text>
</comment>
<gene>
    <name evidence="1" type="ORF">Pint_19063</name>
</gene>
<proteinExistence type="predicted"/>
<protein>
    <submittedName>
        <fullName evidence="1">Uncharacterized protein</fullName>
    </submittedName>
</protein>
<reference evidence="2" key="1">
    <citation type="journal article" date="2023" name="G3 (Bethesda)">
        <title>Genome assembly and association tests identify interacting loci associated with vigor, precocity, and sex in interspecific pistachio rootstocks.</title>
        <authorList>
            <person name="Palmer W."/>
            <person name="Jacygrad E."/>
            <person name="Sagayaradj S."/>
            <person name="Cavanaugh K."/>
            <person name="Han R."/>
            <person name="Bertier L."/>
            <person name="Beede B."/>
            <person name="Kafkas S."/>
            <person name="Golino D."/>
            <person name="Preece J."/>
            <person name="Michelmore R."/>
        </authorList>
    </citation>
    <scope>NUCLEOTIDE SEQUENCE [LARGE SCALE GENOMIC DNA]</scope>
</reference>
<evidence type="ECO:0000313" key="1">
    <source>
        <dbReference type="EMBL" id="KAJ0043242.1"/>
    </source>
</evidence>
<name>A0ACC0YZH7_9ROSI</name>
<sequence length="253" mass="29606">MWRKWKIKYGKALFALRISISKEYMDHVRDVKSPKQVCETLERLNTQKNTMRLQYLDNELAGMTQGNLSISDYFLKIKNLCAQISELDPQERISDSRQRRYLIRGLRKEFMPFISSVQGWANQPSIIELENLQANQQELVKQMSGSSNKKFKKEGHSKNNSKGSYRCEKMGHLKPNYRVKLKESDANIAHESNGVEEPKWEQCFSIEVTNQPENVTYDYRKELIVDSGCSHHATQEMLLYFLMFVHTATKELL</sequence>
<accession>A0ACC0YZH7</accession>
<keyword evidence="2" id="KW-1185">Reference proteome</keyword>